<dbReference type="PROSITE" id="PS00794">
    <property type="entry name" value="HPPK"/>
    <property type="match status" value="1"/>
</dbReference>
<dbReference type="GO" id="GO:0046656">
    <property type="term" value="P:folic acid biosynthetic process"/>
    <property type="evidence" value="ECO:0007669"/>
    <property type="project" value="UniProtKB-KW"/>
</dbReference>
<dbReference type="EMBL" id="QAON01000016">
    <property type="protein sequence ID" value="PTQ87840.1"/>
    <property type="molecule type" value="Genomic_DNA"/>
</dbReference>
<keyword evidence="9" id="KW-0289">Folate biosynthesis</keyword>
<accession>A0A2T5IVD4</accession>
<dbReference type="NCBIfam" id="TIGR01498">
    <property type="entry name" value="folK"/>
    <property type="match status" value="1"/>
</dbReference>
<comment type="function">
    <text evidence="10">Catalyzes the transfer of pyrophosphate from adenosine triphosphate (ATP) to 6-hydroxymethyl-7,8-dihydropterin, an enzymatic step in folate biosynthesis pathway.</text>
</comment>
<evidence type="ECO:0000259" key="13">
    <source>
        <dbReference type="PROSITE" id="PS00794"/>
    </source>
</evidence>
<dbReference type="RefSeq" id="WP_107866609.1">
    <property type="nucleotide sequence ID" value="NZ_QAON01000016.1"/>
</dbReference>
<keyword evidence="8" id="KW-0067">ATP-binding</keyword>
<keyword evidence="5" id="KW-0808">Transferase</keyword>
<dbReference type="PANTHER" id="PTHR43071:SF1">
    <property type="entry name" value="2-AMINO-4-HYDROXY-6-HYDROXYMETHYLDIHYDROPTERIDINE PYROPHOSPHOKINASE"/>
    <property type="match status" value="1"/>
</dbReference>
<feature type="domain" description="7,8-dihydro-6-hydroxymethylpterin-pyrophosphokinase" evidence="13">
    <location>
        <begin position="89"/>
        <end position="100"/>
    </location>
</feature>
<dbReference type="InterPro" id="IPR035907">
    <property type="entry name" value="Hppk_sf"/>
</dbReference>
<dbReference type="Gene3D" id="3.30.70.560">
    <property type="entry name" value="7,8-Dihydro-6-hydroxymethylpterin-pyrophosphokinase HPPK"/>
    <property type="match status" value="1"/>
</dbReference>
<dbReference type="GO" id="GO:0005524">
    <property type="term" value="F:ATP binding"/>
    <property type="evidence" value="ECO:0007669"/>
    <property type="project" value="UniProtKB-KW"/>
</dbReference>
<evidence type="ECO:0000313" key="15">
    <source>
        <dbReference type="Proteomes" id="UP000244223"/>
    </source>
</evidence>
<dbReference type="GO" id="GO:0003848">
    <property type="term" value="F:2-amino-4-hydroxy-6-hydroxymethyldihydropteridine diphosphokinase activity"/>
    <property type="evidence" value="ECO:0007669"/>
    <property type="project" value="UniProtKB-EC"/>
</dbReference>
<evidence type="ECO:0000256" key="1">
    <source>
        <dbReference type="ARBA" id="ARBA00005051"/>
    </source>
</evidence>
<evidence type="ECO:0000256" key="7">
    <source>
        <dbReference type="ARBA" id="ARBA00022777"/>
    </source>
</evidence>
<evidence type="ECO:0000256" key="8">
    <source>
        <dbReference type="ARBA" id="ARBA00022840"/>
    </source>
</evidence>
<evidence type="ECO:0000256" key="2">
    <source>
        <dbReference type="ARBA" id="ARBA00005810"/>
    </source>
</evidence>
<evidence type="ECO:0000256" key="11">
    <source>
        <dbReference type="ARBA" id="ARBA00029766"/>
    </source>
</evidence>
<evidence type="ECO:0000256" key="3">
    <source>
        <dbReference type="ARBA" id="ARBA00013253"/>
    </source>
</evidence>
<dbReference type="UniPathway" id="UPA00077">
    <property type="reaction ID" value="UER00155"/>
</dbReference>
<keyword evidence="15" id="KW-1185">Reference proteome</keyword>
<evidence type="ECO:0000256" key="5">
    <source>
        <dbReference type="ARBA" id="ARBA00022679"/>
    </source>
</evidence>
<proteinExistence type="inferred from homology"/>
<comment type="caution">
    <text evidence="14">The sequence shown here is derived from an EMBL/GenBank/DDBJ whole genome shotgun (WGS) entry which is preliminary data.</text>
</comment>
<organism evidence="14 15">
    <name type="scientific">Agitococcus lubricus</name>
    <dbReference type="NCBI Taxonomy" id="1077255"/>
    <lineage>
        <taxon>Bacteria</taxon>
        <taxon>Pseudomonadati</taxon>
        <taxon>Pseudomonadota</taxon>
        <taxon>Gammaproteobacteria</taxon>
        <taxon>Moraxellales</taxon>
        <taxon>Moraxellaceae</taxon>
        <taxon>Agitococcus</taxon>
    </lineage>
</organism>
<dbReference type="Pfam" id="PF01288">
    <property type="entry name" value="HPPK"/>
    <property type="match status" value="1"/>
</dbReference>
<evidence type="ECO:0000256" key="12">
    <source>
        <dbReference type="ARBA" id="ARBA00033413"/>
    </source>
</evidence>
<reference evidence="14 15" key="1">
    <citation type="submission" date="2018-04" db="EMBL/GenBank/DDBJ databases">
        <title>Genomic Encyclopedia of Archaeal and Bacterial Type Strains, Phase II (KMG-II): from individual species to whole genera.</title>
        <authorList>
            <person name="Goeker M."/>
        </authorList>
    </citation>
    <scope>NUCLEOTIDE SEQUENCE [LARGE SCALE GENOMIC DNA]</scope>
    <source>
        <strain evidence="14 15">DSM 5822</strain>
    </source>
</reference>
<dbReference type="Proteomes" id="UP000244223">
    <property type="component" value="Unassembled WGS sequence"/>
</dbReference>
<dbReference type="OrthoDB" id="9808041at2"/>
<dbReference type="PANTHER" id="PTHR43071">
    <property type="entry name" value="2-AMINO-4-HYDROXY-6-HYDROXYMETHYLDIHYDROPTERIDINE PYROPHOSPHOKINASE"/>
    <property type="match status" value="1"/>
</dbReference>
<dbReference type="CDD" id="cd00483">
    <property type="entry name" value="HPPK"/>
    <property type="match status" value="1"/>
</dbReference>
<comment type="similarity">
    <text evidence="2">Belongs to the HPPK family.</text>
</comment>
<protein>
    <recommendedName>
        <fullName evidence="4">2-amino-4-hydroxy-6-hydroxymethyldihydropteridine pyrophosphokinase</fullName>
        <ecNumber evidence="3">2.7.6.3</ecNumber>
    </recommendedName>
    <alternativeName>
        <fullName evidence="11">6-hydroxymethyl-7,8-dihydropterin pyrophosphokinase</fullName>
    </alternativeName>
    <alternativeName>
        <fullName evidence="12">7,8-dihydro-6-hydroxymethylpterin-pyrophosphokinase</fullName>
    </alternativeName>
</protein>
<keyword evidence="7 14" id="KW-0418">Kinase</keyword>
<dbReference type="GO" id="GO:0016301">
    <property type="term" value="F:kinase activity"/>
    <property type="evidence" value="ECO:0007669"/>
    <property type="project" value="UniProtKB-KW"/>
</dbReference>
<evidence type="ECO:0000256" key="4">
    <source>
        <dbReference type="ARBA" id="ARBA00016218"/>
    </source>
</evidence>
<sequence length="165" mass="18435">MSTEIYLGLGANLGQPLAQLQFAVQALQALSHCKLLAVSRLYGSKPVGPANQPDYLNAAVRMQTQWDAETLLDNLQDIEQAAGRVRLERWGARTLDIDILLYGNQEIHSPRLTIPHVELCQRHFVVLPLLDLCPELTLPNGIKVASLATAQFNDDIHLQAHKPWW</sequence>
<dbReference type="GO" id="GO:0046654">
    <property type="term" value="P:tetrahydrofolate biosynthetic process"/>
    <property type="evidence" value="ECO:0007669"/>
    <property type="project" value="UniProtKB-UniPathway"/>
</dbReference>
<dbReference type="AlphaFoldDB" id="A0A2T5IVD4"/>
<dbReference type="EC" id="2.7.6.3" evidence="3"/>
<gene>
    <name evidence="14" type="ORF">C8N29_1165</name>
</gene>
<keyword evidence="6" id="KW-0547">Nucleotide-binding</keyword>
<evidence type="ECO:0000256" key="10">
    <source>
        <dbReference type="ARBA" id="ARBA00029409"/>
    </source>
</evidence>
<name>A0A2T5IVD4_9GAMM</name>
<evidence type="ECO:0000256" key="9">
    <source>
        <dbReference type="ARBA" id="ARBA00022909"/>
    </source>
</evidence>
<comment type="pathway">
    <text evidence="1">Cofactor biosynthesis; tetrahydrofolate biosynthesis; 2-amino-4-hydroxy-6-hydroxymethyl-7,8-dihydropteridine diphosphate from 7,8-dihydroneopterin triphosphate: step 4/4.</text>
</comment>
<dbReference type="SUPFAM" id="SSF55083">
    <property type="entry name" value="6-hydroxymethyl-7,8-dihydropterin pyrophosphokinase, HPPK"/>
    <property type="match status" value="1"/>
</dbReference>
<evidence type="ECO:0000313" key="14">
    <source>
        <dbReference type="EMBL" id="PTQ87840.1"/>
    </source>
</evidence>
<dbReference type="InterPro" id="IPR000550">
    <property type="entry name" value="Hppk"/>
</dbReference>
<evidence type="ECO:0000256" key="6">
    <source>
        <dbReference type="ARBA" id="ARBA00022741"/>
    </source>
</evidence>